<evidence type="ECO:0000256" key="1">
    <source>
        <dbReference type="SAM" id="MobiDB-lite"/>
    </source>
</evidence>
<protein>
    <submittedName>
        <fullName evidence="2">Uncharacterized protein</fullName>
    </submittedName>
</protein>
<name>A0A218WW31_PUNGR</name>
<dbReference type="Proteomes" id="UP000197138">
    <property type="component" value="Unassembled WGS sequence"/>
</dbReference>
<evidence type="ECO:0000313" key="3">
    <source>
        <dbReference type="Proteomes" id="UP000197138"/>
    </source>
</evidence>
<feature type="region of interest" description="Disordered" evidence="1">
    <location>
        <begin position="121"/>
        <end position="143"/>
    </location>
</feature>
<dbReference type="AlphaFoldDB" id="A0A218WW31"/>
<evidence type="ECO:0000313" key="2">
    <source>
        <dbReference type="EMBL" id="OWM76709.1"/>
    </source>
</evidence>
<feature type="compositionally biased region" description="Basic and acidic residues" evidence="1">
    <location>
        <begin position="27"/>
        <end position="47"/>
    </location>
</feature>
<dbReference type="EMBL" id="MTKT01003041">
    <property type="protein sequence ID" value="OWM76709.1"/>
    <property type="molecule type" value="Genomic_DNA"/>
</dbReference>
<comment type="caution">
    <text evidence="2">The sequence shown here is derived from an EMBL/GenBank/DDBJ whole genome shotgun (WGS) entry which is preliminary data.</text>
</comment>
<gene>
    <name evidence="2" type="ORF">CDL15_Pgr008087</name>
</gene>
<reference evidence="3" key="1">
    <citation type="journal article" date="2017" name="Plant J.">
        <title>The pomegranate (Punica granatum L.) genome and the genomics of punicalagin biosynthesis.</title>
        <authorList>
            <person name="Qin G."/>
            <person name="Xu C."/>
            <person name="Ming R."/>
            <person name="Tang H."/>
            <person name="Guyot R."/>
            <person name="Kramer E.M."/>
            <person name="Hu Y."/>
            <person name="Yi X."/>
            <person name="Qi Y."/>
            <person name="Xu X."/>
            <person name="Gao Z."/>
            <person name="Pan H."/>
            <person name="Jian J."/>
            <person name="Tian Y."/>
            <person name="Yue Z."/>
            <person name="Xu Y."/>
        </authorList>
    </citation>
    <scope>NUCLEOTIDE SEQUENCE [LARGE SCALE GENOMIC DNA]</scope>
    <source>
        <strain evidence="3">cv. Dabenzi</strain>
    </source>
</reference>
<sequence>MKTSDRSPSYYSSPDDHRRICGREIMKYGRETRSNEKTGKSNQKDKQTTNLRATGASTVALFITESPKGAQYGTLKIPLSAKMTNDVSGHILEVSCLSRDTPDLSRMPFLVGLPGSAPLTSKRHSKTGLQAPREGTTGVVEQASDDLSELYKAPRGTFQW</sequence>
<proteinExistence type="predicted"/>
<accession>A0A218WW31</accession>
<organism evidence="2 3">
    <name type="scientific">Punica granatum</name>
    <name type="common">Pomegranate</name>
    <dbReference type="NCBI Taxonomy" id="22663"/>
    <lineage>
        <taxon>Eukaryota</taxon>
        <taxon>Viridiplantae</taxon>
        <taxon>Streptophyta</taxon>
        <taxon>Embryophyta</taxon>
        <taxon>Tracheophyta</taxon>
        <taxon>Spermatophyta</taxon>
        <taxon>Magnoliopsida</taxon>
        <taxon>eudicotyledons</taxon>
        <taxon>Gunneridae</taxon>
        <taxon>Pentapetalae</taxon>
        <taxon>rosids</taxon>
        <taxon>malvids</taxon>
        <taxon>Myrtales</taxon>
        <taxon>Lythraceae</taxon>
        <taxon>Punica</taxon>
    </lineage>
</organism>
<feature type="region of interest" description="Disordered" evidence="1">
    <location>
        <begin position="27"/>
        <end position="51"/>
    </location>
</feature>